<name>A0ACB7F6N9_NIBAL</name>
<proteinExistence type="predicted"/>
<accession>A0ACB7F6N9</accession>
<sequence length="197" mass="22598">MDMMAEEQRVKRTLMEEAKKRKGETFTTPNVIRTTRKRCCCGHTTLDLMDLLADLSVFTMSFLEGYSGPDSGRKGEAVCHSASSTRSFFHRAPFSRPSSPHSIRARTSSFRMNSKTFFPSQSGPPQQDSPPKAQRRDYVQVLDSLRGRHRDYVQVLDSLRGRLRDYVQVLDSLRGRHRDYVQVLDSVRDVAETTSRF</sequence>
<evidence type="ECO:0000313" key="1">
    <source>
        <dbReference type="EMBL" id="KAG8009690.1"/>
    </source>
</evidence>
<keyword evidence="2" id="KW-1185">Reference proteome</keyword>
<comment type="caution">
    <text evidence="1">The sequence shown here is derived from an EMBL/GenBank/DDBJ whole genome shotgun (WGS) entry which is preliminary data.</text>
</comment>
<dbReference type="Proteomes" id="UP000805704">
    <property type="component" value="Chromosome 17"/>
</dbReference>
<protein>
    <submittedName>
        <fullName evidence="1">Uncharacterized protein</fullName>
    </submittedName>
</protein>
<dbReference type="EMBL" id="CM024805">
    <property type="protein sequence ID" value="KAG8009690.1"/>
    <property type="molecule type" value="Genomic_DNA"/>
</dbReference>
<evidence type="ECO:0000313" key="2">
    <source>
        <dbReference type="Proteomes" id="UP000805704"/>
    </source>
</evidence>
<reference evidence="1" key="1">
    <citation type="submission" date="2020-04" db="EMBL/GenBank/DDBJ databases">
        <title>A chromosome-scale assembly and high-density genetic map of the yellow drum (Nibea albiflora) genome.</title>
        <authorList>
            <person name="Xu D."/>
            <person name="Zhang W."/>
            <person name="Chen R."/>
            <person name="Tan P."/>
            <person name="Wang L."/>
            <person name="Song H."/>
            <person name="Tian L."/>
            <person name="Zhu Q."/>
            <person name="Wang B."/>
        </authorList>
    </citation>
    <scope>NUCLEOTIDE SEQUENCE</scope>
    <source>
        <strain evidence="1">ZJHYS-2018</strain>
    </source>
</reference>
<gene>
    <name evidence="1" type="ORF">GBF38_019047</name>
</gene>
<organism evidence="1 2">
    <name type="scientific">Nibea albiflora</name>
    <name type="common">Yellow drum</name>
    <name type="synonym">Corvina albiflora</name>
    <dbReference type="NCBI Taxonomy" id="240163"/>
    <lineage>
        <taxon>Eukaryota</taxon>
        <taxon>Metazoa</taxon>
        <taxon>Chordata</taxon>
        <taxon>Craniata</taxon>
        <taxon>Vertebrata</taxon>
        <taxon>Euteleostomi</taxon>
        <taxon>Actinopterygii</taxon>
        <taxon>Neopterygii</taxon>
        <taxon>Teleostei</taxon>
        <taxon>Neoteleostei</taxon>
        <taxon>Acanthomorphata</taxon>
        <taxon>Eupercaria</taxon>
        <taxon>Sciaenidae</taxon>
        <taxon>Nibea</taxon>
    </lineage>
</organism>